<keyword evidence="2" id="KW-1185">Reference proteome</keyword>
<dbReference type="Pfam" id="PF05013">
    <property type="entry name" value="FGase"/>
    <property type="match status" value="1"/>
</dbReference>
<name>A0ABS7PII9_9SPHN</name>
<dbReference type="SUPFAM" id="SSF53187">
    <property type="entry name" value="Zn-dependent exopeptidases"/>
    <property type="match status" value="1"/>
</dbReference>
<organism evidence="1 2">
    <name type="scientific">Sphingomonas colocasiae</name>
    <dbReference type="NCBI Taxonomy" id="1848973"/>
    <lineage>
        <taxon>Bacteria</taxon>
        <taxon>Pseudomonadati</taxon>
        <taxon>Pseudomonadota</taxon>
        <taxon>Alphaproteobacteria</taxon>
        <taxon>Sphingomonadales</taxon>
        <taxon>Sphingomonadaceae</taxon>
        <taxon>Sphingomonas</taxon>
    </lineage>
</organism>
<reference evidence="1 2" key="1">
    <citation type="submission" date="2021-08" db="EMBL/GenBank/DDBJ databases">
        <authorList>
            <person name="Tuo L."/>
        </authorList>
    </citation>
    <scope>NUCLEOTIDE SEQUENCE [LARGE SCALE GENOMIC DNA]</scope>
    <source>
        <strain evidence="1 2">JCM 31229</strain>
    </source>
</reference>
<sequence>MTQPGAPFLLHGPEVPESPVILSVPHAGRDYPDALLAMSRLPLAALRPLEDRHADLLIGDAVAAGHTSLVATRPRAWIDLNRDVREVDPDMIDPPLARHAVVRSAKVSGGLGLIPRRLRGHGEILRHRLTRGELDRRIAQDHLPYHARLAALIAATRKRFGVAVLLDVHSMPPLPDTGDQARIVVGDLFGRSAAARFSATIQDVARDAGHACAQNSPYAGGHILSVHGAPMRGVHAIQMEIDRSLYLDAALDGPGSGLAACRALVRATARALADEATGSTAAIAAE</sequence>
<comment type="caution">
    <text evidence="1">The sequence shown here is derived from an EMBL/GenBank/DDBJ whole genome shotgun (WGS) entry which is preliminary data.</text>
</comment>
<dbReference type="EMBL" id="JAINVV010000001">
    <property type="protein sequence ID" value="MBY8820774.1"/>
    <property type="molecule type" value="Genomic_DNA"/>
</dbReference>
<dbReference type="RefSeq" id="WP_222987886.1">
    <property type="nucleotide sequence ID" value="NZ_JAINVV010000001.1"/>
</dbReference>
<dbReference type="InterPro" id="IPR007709">
    <property type="entry name" value="N-FG_amidohydro"/>
</dbReference>
<dbReference type="Gene3D" id="3.40.630.40">
    <property type="entry name" value="Zn-dependent exopeptidases"/>
    <property type="match status" value="1"/>
</dbReference>
<proteinExistence type="predicted"/>
<gene>
    <name evidence="1" type="ORF">K7G82_00625</name>
</gene>
<evidence type="ECO:0000313" key="2">
    <source>
        <dbReference type="Proteomes" id="UP000706039"/>
    </source>
</evidence>
<dbReference type="Proteomes" id="UP000706039">
    <property type="component" value="Unassembled WGS sequence"/>
</dbReference>
<protein>
    <submittedName>
        <fullName evidence="1">N-formylglutamate amidohydrolase</fullName>
    </submittedName>
</protein>
<evidence type="ECO:0000313" key="1">
    <source>
        <dbReference type="EMBL" id="MBY8820774.1"/>
    </source>
</evidence>
<accession>A0ABS7PII9</accession>